<dbReference type="AlphaFoldDB" id="A0AAN7FM32"/>
<dbReference type="InterPro" id="IPR036691">
    <property type="entry name" value="Endo/exonu/phosph_ase_sf"/>
</dbReference>
<proteinExistence type="predicted"/>
<keyword evidence="2" id="KW-1185">Reference proteome</keyword>
<dbReference type="Proteomes" id="UP001324115">
    <property type="component" value="Unassembled WGS sequence"/>
</dbReference>
<dbReference type="PANTHER" id="PTHR33710:SF64">
    <property type="entry name" value="ENDONUCLEASE_EXONUCLEASE_PHOSPHATASE DOMAIN-CONTAINING PROTEIN"/>
    <property type="match status" value="1"/>
</dbReference>
<accession>A0AAN7FM32</accession>
<evidence type="ECO:0000313" key="1">
    <source>
        <dbReference type="EMBL" id="KAK4596188.1"/>
    </source>
</evidence>
<dbReference type="SUPFAM" id="SSF56219">
    <property type="entry name" value="DNase I-like"/>
    <property type="match status" value="1"/>
</dbReference>
<organism evidence="1 2">
    <name type="scientific">Quercus rubra</name>
    <name type="common">Northern red oak</name>
    <name type="synonym">Quercus borealis</name>
    <dbReference type="NCBI Taxonomy" id="3512"/>
    <lineage>
        <taxon>Eukaryota</taxon>
        <taxon>Viridiplantae</taxon>
        <taxon>Streptophyta</taxon>
        <taxon>Embryophyta</taxon>
        <taxon>Tracheophyta</taxon>
        <taxon>Spermatophyta</taxon>
        <taxon>Magnoliopsida</taxon>
        <taxon>eudicotyledons</taxon>
        <taxon>Gunneridae</taxon>
        <taxon>Pentapetalae</taxon>
        <taxon>rosids</taxon>
        <taxon>fabids</taxon>
        <taxon>Fagales</taxon>
        <taxon>Fagaceae</taxon>
        <taxon>Quercus</taxon>
    </lineage>
</organism>
<comment type="caution">
    <text evidence="1">The sequence shown here is derived from an EMBL/GenBank/DDBJ whole genome shotgun (WGS) entry which is preliminary data.</text>
</comment>
<name>A0AAN7FM32_QUERU</name>
<gene>
    <name evidence="1" type="ORF">RGQ29_014293</name>
</gene>
<dbReference type="Gene3D" id="3.60.10.10">
    <property type="entry name" value="Endonuclease/exonuclease/phosphatase"/>
    <property type="match status" value="1"/>
</dbReference>
<dbReference type="EMBL" id="JAXUIC010000003">
    <property type="protein sequence ID" value="KAK4596188.1"/>
    <property type="molecule type" value="Genomic_DNA"/>
</dbReference>
<reference evidence="1 2" key="1">
    <citation type="journal article" date="2023" name="G3 (Bethesda)">
        <title>A haplotype-resolved chromosome-scale genome for Quercus rubra L. provides insights into the genetics of adaptive traits for red oak species.</title>
        <authorList>
            <person name="Kapoor B."/>
            <person name="Jenkins J."/>
            <person name="Schmutz J."/>
            <person name="Zhebentyayeva T."/>
            <person name="Kuelheim C."/>
            <person name="Coggeshall M."/>
            <person name="Heim C."/>
            <person name="Lasky J.R."/>
            <person name="Leites L."/>
            <person name="Islam-Faridi N."/>
            <person name="Romero-Severson J."/>
            <person name="DeLeo V.L."/>
            <person name="Lucas S.M."/>
            <person name="Lazic D."/>
            <person name="Gailing O."/>
            <person name="Carlson J."/>
            <person name="Staton M."/>
        </authorList>
    </citation>
    <scope>NUCLEOTIDE SEQUENCE [LARGE SCALE GENOMIC DNA]</scope>
    <source>
        <strain evidence="1">Pseudo-F2</strain>
    </source>
</reference>
<sequence>MPWCFGGDFNVVRFPSKHSGSSLFTSVMTDFSDFIFEQGLIDLPLEGGTFTWSNSREVASSSRLDKFLLSSDWEEHFPNIRQRRLQRFLSDHFPILVEGGNFQRDCRPFRFENMWLKADGFMDKVRSWWESNTFRGSPSFRIASKLKVLKLDLKKWNGEEFGNLENRMCKLWKDLNDLDLIADCQPLTNDEILEKDQLRTELEKVTLMEEICWRQKYKAL</sequence>
<protein>
    <submittedName>
        <fullName evidence="1">Uncharacterized protein</fullName>
    </submittedName>
</protein>
<dbReference type="PANTHER" id="PTHR33710">
    <property type="entry name" value="BNAC02G09200D PROTEIN"/>
    <property type="match status" value="1"/>
</dbReference>
<evidence type="ECO:0000313" key="2">
    <source>
        <dbReference type="Proteomes" id="UP001324115"/>
    </source>
</evidence>